<protein>
    <submittedName>
        <fullName evidence="3">Tyrosine recombinase XerC</fullName>
    </submittedName>
</protein>
<sequence length="364" mass="41774">MIERQNYLKAKLFLKYLEEIQQVSPSSIERYSFYLRHLLLWADDRSLGDALTFRPTLQAYTASTPGKDGHLSLAYESQKKIIEISKRFFIWAKATYPRDFSRVTLSWIETLRPPRTPQIGGDPVYVSEEEINHLMEVPVPEGDLCLLRDKAAAARLYLTGERISALTTSPILAFNLSDRSVRQWPELGVHTKFGKKATTFILPIPHLIDVVSAWDELVRANLPPDYPWYAPIEQRWGEQKLTQELPGKNRYQALEKRLRLLFSLAGLPYKSAHKFRHGHAVFGLMHAQTMADYKAVSVNLMHDSLTVTDEVYARIMQNDVKIRIQNLVQNPSLCPDNDLQEMIRGLSPQQLPLALTYIATRLSQ</sequence>
<evidence type="ECO:0000259" key="2">
    <source>
        <dbReference type="PROSITE" id="PS51898"/>
    </source>
</evidence>
<comment type="caution">
    <text evidence="3">The sequence shown here is derived from an EMBL/GenBank/DDBJ whole genome shotgun (WGS) entry which is preliminary data.</text>
</comment>
<dbReference type="EMBL" id="VSSQ01003860">
    <property type="protein sequence ID" value="MPM22675.1"/>
    <property type="molecule type" value="Genomic_DNA"/>
</dbReference>
<keyword evidence="1" id="KW-0233">DNA recombination</keyword>
<proteinExistence type="predicted"/>
<dbReference type="SUPFAM" id="SSF56349">
    <property type="entry name" value="DNA breaking-rejoining enzymes"/>
    <property type="match status" value="1"/>
</dbReference>
<dbReference type="Gene3D" id="1.10.443.10">
    <property type="entry name" value="Intergrase catalytic core"/>
    <property type="match status" value="1"/>
</dbReference>
<dbReference type="AlphaFoldDB" id="A0A644Y2A5"/>
<dbReference type="InterPro" id="IPR013762">
    <property type="entry name" value="Integrase-like_cat_sf"/>
</dbReference>
<evidence type="ECO:0000313" key="3">
    <source>
        <dbReference type="EMBL" id="MPM22675.1"/>
    </source>
</evidence>
<accession>A0A644Y2A5</accession>
<dbReference type="PROSITE" id="PS51898">
    <property type="entry name" value="TYR_RECOMBINASE"/>
    <property type="match status" value="1"/>
</dbReference>
<reference evidence="3" key="1">
    <citation type="submission" date="2019-08" db="EMBL/GenBank/DDBJ databases">
        <authorList>
            <person name="Kucharzyk K."/>
            <person name="Murdoch R.W."/>
            <person name="Higgins S."/>
            <person name="Loffler F."/>
        </authorList>
    </citation>
    <scope>NUCLEOTIDE SEQUENCE</scope>
</reference>
<dbReference type="GO" id="GO:0003677">
    <property type="term" value="F:DNA binding"/>
    <property type="evidence" value="ECO:0007669"/>
    <property type="project" value="InterPro"/>
</dbReference>
<name>A0A644Y2A5_9ZZZZ</name>
<dbReference type="GO" id="GO:0015074">
    <property type="term" value="P:DNA integration"/>
    <property type="evidence" value="ECO:0007669"/>
    <property type="project" value="InterPro"/>
</dbReference>
<evidence type="ECO:0000256" key="1">
    <source>
        <dbReference type="ARBA" id="ARBA00023172"/>
    </source>
</evidence>
<dbReference type="InterPro" id="IPR002104">
    <property type="entry name" value="Integrase_catalytic"/>
</dbReference>
<gene>
    <name evidence="3" type="primary">xerC_95</name>
    <name evidence="3" type="ORF">SDC9_69133</name>
</gene>
<dbReference type="InterPro" id="IPR011010">
    <property type="entry name" value="DNA_brk_join_enz"/>
</dbReference>
<feature type="domain" description="Tyr recombinase" evidence="2">
    <location>
        <begin position="121"/>
        <end position="329"/>
    </location>
</feature>
<dbReference type="GO" id="GO:0006310">
    <property type="term" value="P:DNA recombination"/>
    <property type="evidence" value="ECO:0007669"/>
    <property type="project" value="UniProtKB-KW"/>
</dbReference>
<organism evidence="3">
    <name type="scientific">bioreactor metagenome</name>
    <dbReference type="NCBI Taxonomy" id="1076179"/>
    <lineage>
        <taxon>unclassified sequences</taxon>
        <taxon>metagenomes</taxon>
        <taxon>ecological metagenomes</taxon>
    </lineage>
</organism>